<keyword evidence="7" id="KW-1185">Reference proteome</keyword>
<keyword evidence="6" id="KW-0645">Protease</keyword>
<name>A0AAV4HHX0_9GAST</name>
<dbReference type="FunFam" id="2.20.100.10:FF:000005">
    <property type="entry name" value="ADAM metallopeptidase with thrombospondin type 1 motif 9"/>
    <property type="match status" value="1"/>
</dbReference>
<feature type="region of interest" description="Disordered" evidence="5">
    <location>
        <begin position="1"/>
        <end position="69"/>
    </location>
</feature>
<keyword evidence="3" id="KW-0732">Signal</keyword>
<dbReference type="Gene3D" id="2.20.100.10">
    <property type="entry name" value="Thrombospondin type-1 (TSP1) repeat"/>
    <property type="match status" value="2"/>
</dbReference>
<dbReference type="Proteomes" id="UP000762676">
    <property type="component" value="Unassembled WGS sequence"/>
</dbReference>
<feature type="compositionally biased region" description="Acidic residues" evidence="5">
    <location>
        <begin position="32"/>
        <end position="41"/>
    </location>
</feature>
<accession>A0AAV4HHX0</accession>
<dbReference type="Pfam" id="PF19030">
    <property type="entry name" value="TSP1_ADAMTS"/>
    <property type="match status" value="2"/>
</dbReference>
<feature type="region of interest" description="Disordered" evidence="5">
    <location>
        <begin position="78"/>
        <end position="97"/>
    </location>
</feature>
<evidence type="ECO:0000313" key="7">
    <source>
        <dbReference type="Proteomes" id="UP000762676"/>
    </source>
</evidence>
<feature type="compositionally biased region" description="Basic and acidic residues" evidence="5">
    <location>
        <begin position="53"/>
        <end position="62"/>
    </location>
</feature>
<keyword evidence="2" id="KW-0964">Secreted</keyword>
<dbReference type="PROSITE" id="PS50092">
    <property type="entry name" value="TSP1"/>
    <property type="match status" value="2"/>
</dbReference>
<dbReference type="SUPFAM" id="SSF82895">
    <property type="entry name" value="TSP-1 type 1 repeat"/>
    <property type="match status" value="2"/>
</dbReference>
<dbReference type="GO" id="GO:0030198">
    <property type="term" value="P:extracellular matrix organization"/>
    <property type="evidence" value="ECO:0007669"/>
    <property type="project" value="TreeGrafter"/>
</dbReference>
<dbReference type="EMBL" id="BMAT01005576">
    <property type="protein sequence ID" value="GFR96321.1"/>
    <property type="molecule type" value="Genomic_DNA"/>
</dbReference>
<protein>
    <submittedName>
        <fullName evidence="6">A disintegrin and metalloproteinase with thrombospondin motifs 7</fullName>
    </submittedName>
</protein>
<keyword evidence="6" id="KW-0378">Hydrolase</keyword>
<evidence type="ECO:0000313" key="6">
    <source>
        <dbReference type="EMBL" id="GFR96321.1"/>
    </source>
</evidence>
<evidence type="ECO:0000256" key="3">
    <source>
        <dbReference type="ARBA" id="ARBA00022729"/>
    </source>
</evidence>
<reference evidence="6 7" key="1">
    <citation type="journal article" date="2021" name="Elife">
        <title>Chloroplast acquisition without the gene transfer in kleptoplastic sea slugs, Plakobranchus ocellatus.</title>
        <authorList>
            <person name="Maeda T."/>
            <person name="Takahashi S."/>
            <person name="Yoshida T."/>
            <person name="Shimamura S."/>
            <person name="Takaki Y."/>
            <person name="Nagai Y."/>
            <person name="Toyoda A."/>
            <person name="Suzuki Y."/>
            <person name="Arimoto A."/>
            <person name="Ishii H."/>
            <person name="Satoh N."/>
            <person name="Nishiyama T."/>
            <person name="Hasebe M."/>
            <person name="Maruyama T."/>
            <person name="Minagawa J."/>
            <person name="Obokata J."/>
            <person name="Shigenobu S."/>
        </authorList>
    </citation>
    <scope>NUCLEOTIDE SEQUENCE [LARGE SCALE GENOMIC DNA]</scope>
</reference>
<organism evidence="6 7">
    <name type="scientific">Elysia marginata</name>
    <dbReference type="NCBI Taxonomy" id="1093978"/>
    <lineage>
        <taxon>Eukaryota</taxon>
        <taxon>Metazoa</taxon>
        <taxon>Spiralia</taxon>
        <taxon>Lophotrochozoa</taxon>
        <taxon>Mollusca</taxon>
        <taxon>Gastropoda</taxon>
        <taxon>Heterobranchia</taxon>
        <taxon>Euthyneura</taxon>
        <taxon>Panpulmonata</taxon>
        <taxon>Sacoglossa</taxon>
        <taxon>Placobranchoidea</taxon>
        <taxon>Plakobranchidae</taxon>
        <taxon>Elysia</taxon>
    </lineage>
</organism>
<dbReference type="GO" id="GO:0004222">
    <property type="term" value="F:metalloendopeptidase activity"/>
    <property type="evidence" value="ECO:0007669"/>
    <property type="project" value="TreeGrafter"/>
</dbReference>
<dbReference type="AlphaFoldDB" id="A0AAV4HHX0"/>
<evidence type="ECO:0000256" key="1">
    <source>
        <dbReference type="ARBA" id="ARBA00004613"/>
    </source>
</evidence>
<feature type="compositionally biased region" description="Acidic residues" evidence="5">
    <location>
        <begin position="9"/>
        <end position="23"/>
    </location>
</feature>
<evidence type="ECO:0000256" key="5">
    <source>
        <dbReference type="SAM" id="MobiDB-lite"/>
    </source>
</evidence>
<evidence type="ECO:0000256" key="4">
    <source>
        <dbReference type="ARBA" id="ARBA00022737"/>
    </source>
</evidence>
<dbReference type="GO" id="GO:0031012">
    <property type="term" value="C:extracellular matrix"/>
    <property type="evidence" value="ECO:0007669"/>
    <property type="project" value="TreeGrafter"/>
</dbReference>
<dbReference type="PANTHER" id="PTHR13723">
    <property type="entry name" value="ADAMTS A DISINTEGRIN AND METALLOPROTEASE WITH THROMBOSPONDIN MOTIFS PROTEASE"/>
    <property type="match status" value="1"/>
</dbReference>
<dbReference type="InterPro" id="IPR000884">
    <property type="entry name" value="TSP1_rpt"/>
</dbReference>
<gene>
    <name evidence="6" type="ORF">ElyMa_002718100</name>
</gene>
<evidence type="ECO:0000256" key="2">
    <source>
        <dbReference type="ARBA" id="ARBA00022525"/>
    </source>
</evidence>
<dbReference type="InterPro" id="IPR036383">
    <property type="entry name" value="TSP1_rpt_sf"/>
</dbReference>
<sequence>MTGSAYPIADDDDGNIFLEEGDEKVESKFGNDDDIGDDQADDAVSTSSPSTPPEKHGHYKESENEDDGEMYTTQSNILKEVDEGGDNENGEIGKEERTTITNVIETTENHRVSKVVRFVWKTLEWGKCSRSCGEGVKTRETICVREKDGIQAEPTECDVSSKPISLMECVGTTCLRWQADAWSECSTSCGYGVQTRDVVCPDQDSCDASLRPDTTRECLDQPPCTTWVHGDWSKVIS</sequence>
<proteinExistence type="predicted"/>
<comment type="subcellular location">
    <subcellularLocation>
        <location evidence="1">Secreted</location>
    </subcellularLocation>
</comment>
<dbReference type="SMART" id="SM00209">
    <property type="entry name" value="TSP1"/>
    <property type="match status" value="2"/>
</dbReference>
<dbReference type="GO" id="GO:0006508">
    <property type="term" value="P:proteolysis"/>
    <property type="evidence" value="ECO:0007669"/>
    <property type="project" value="TreeGrafter"/>
</dbReference>
<dbReference type="PANTHER" id="PTHR13723:SF281">
    <property type="entry name" value="PAPILIN"/>
    <property type="match status" value="1"/>
</dbReference>
<keyword evidence="4" id="KW-0677">Repeat</keyword>
<comment type="caution">
    <text evidence="6">The sequence shown here is derived from an EMBL/GenBank/DDBJ whole genome shotgun (WGS) entry which is preliminary data.</text>
</comment>
<dbReference type="GO" id="GO:0005576">
    <property type="term" value="C:extracellular region"/>
    <property type="evidence" value="ECO:0007669"/>
    <property type="project" value="UniProtKB-SubCell"/>
</dbReference>
<dbReference type="InterPro" id="IPR050439">
    <property type="entry name" value="ADAMTS_ADAMTS-like"/>
</dbReference>
<keyword evidence="6" id="KW-0482">Metalloprotease</keyword>